<feature type="domain" description="Reverse transcriptase/retrotransposon-derived protein RNase H-like" evidence="2">
    <location>
        <begin position="96"/>
        <end position="146"/>
    </location>
</feature>
<protein>
    <recommendedName>
        <fullName evidence="2">Reverse transcriptase/retrotransposon-derived protein RNase H-like domain-containing protein</fullName>
    </recommendedName>
</protein>
<keyword evidence="4" id="KW-1185">Reference proteome</keyword>
<dbReference type="PANTHER" id="PTHR24401">
    <property type="entry name" value="SI:CH211-243P7.3-RELATED"/>
    <property type="match status" value="1"/>
</dbReference>
<evidence type="ECO:0000313" key="3">
    <source>
        <dbReference type="EMBL" id="KAK3548631.1"/>
    </source>
</evidence>
<feature type="region of interest" description="Disordered" evidence="1">
    <location>
        <begin position="1"/>
        <end position="50"/>
    </location>
</feature>
<sequence length="551" mass="61039">MKSENSLRNSEYGPAGNLEPTPGDYRHKARKGPDLLSPPEAPRHSSGWNEQALQAAYVQGPSEELKDELAARDPPDNLEALYELVIHLDNRLQERRAQFVVEVYASDIEVGAALSQRSDPKGELHPGAYFSYQLTAPERNYDPSSASILCDSQHFANQPFSFRVFESQPFSIRDSKSQPFSCTTCATSKWLLSVYEKDIMSCLDHIKASITKVWEHFEIGFVKKDHKEAVWPCPGHCLVVVLCWQRERRGTQQCPDCQRRPWSGLYGVRPDQQAKREQLEEERLPIITNAIVSRQISKYELALYCRRRTCGAETTVRAIKRLLQDLREEKGKDLMGVPLLDTMKMEKIWDIQKRHVKCIQDVAGVSHYTKTGTTTKGGLVLTRGTYWSGLFACSDWTVDPVADETNQLLEKVDHVDDQEDEGFEEDLGEDPALSPLEDLITATARIHIAASFILPISSSTPPAATPTSTPPAAMPSSAPPASTSSSAPLDSISSSAAPASTSSAAPASMSSSGKADHREVPLSQEESRFYSWSGQSEVVCFVVDSFTCPVA</sequence>
<dbReference type="EMBL" id="JAUCMX010000004">
    <property type="protein sequence ID" value="KAK3548631.1"/>
    <property type="molecule type" value="Genomic_DNA"/>
</dbReference>
<evidence type="ECO:0000259" key="2">
    <source>
        <dbReference type="Pfam" id="PF17919"/>
    </source>
</evidence>
<gene>
    <name evidence="3" type="ORF">QTP70_015942</name>
</gene>
<accession>A0AAE0RB84</accession>
<dbReference type="AlphaFoldDB" id="A0AAE0RB84"/>
<evidence type="ECO:0000256" key="1">
    <source>
        <dbReference type="SAM" id="MobiDB-lite"/>
    </source>
</evidence>
<reference evidence="3" key="1">
    <citation type="submission" date="2023-06" db="EMBL/GenBank/DDBJ databases">
        <title>Male Hemibagrus guttatus genome.</title>
        <authorList>
            <person name="Bian C."/>
        </authorList>
    </citation>
    <scope>NUCLEOTIDE SEQUENCE</scope>
    <source>
        <strain evidence="3">Male_cb2023</strain>
        <tissue evidence="3">Muscle</tissue>
    </source>
</reference>
<proteinExistence type="predicted"/>
<feature type="region of interest" description="Disordered" evidence="1">
    <location>
        <begin position="459"/>
        <end position="522"/>
    </location>
</feature>
<dbReference type="SUPFAM" id="SSF56672">
    <property type="entry name" value="DNA/RNA polymerases"/>
    <property type="match status" value="1"/>
</dbReference>
<name>A0AAE0RB84_9TELE</name>
<evidence type="ECO:0000313" key="4">
    <source>
        <dbReference type="Proteomes" id="UP001274896"/>
    </source>
</evidence>
<organism evidence="3 4">
    <name type="scientific">Hemibagrus guttatus</name>
    <dbReference type="NCBI Taxonomy" id="175788"/>
    <lineage>
        <taxon>Eukaryota</taxon>
        <taxon>Metazoa</taxon>
        <taxon>Chordata</taxon>
        <taxon>Craniata</taxon>
        <taxon>Vertebrata</taxon>
        <taxon>Euteleostomi</taxon>
        <taxon>Actinopterygii</taxon>
        <taxon>Neopterygii</taxon>
        <taxon>Teleostei</taxon>
        <taxon>Ostariophysi</taxon>
        <taxon>Siluriformes</taxon>
        <taxon>Bagridae</taxon>
        <taxon>Hemibagrus</taxon>
    </lineage>
</organism>
<dbReference type="InterPro" id="IPR043502">
    <property type="entry name" value="DNA/RNA_pol_sf"/>
</dbReference>
<dbReference type="PANTHER" id="PTHR24401:SF29">
    <property type="entry name" value="SI:CH211-243P7.3-RELATED"/>
    <property type="match status" value="1"/>
</dbReference>
<feature type="compositionally biased region" description="Low complexity" evidence="1">
    <location>
        <begin position="474"/>
        <end position="512"/>
    </location>
</feature>
<dbReference type="InterPro" id="IPR041577">
    <property type="entry name" value="RT_RNaseH_2"/>
</dbReference>
<comment type="caution">
    <text evidence="3">The sequence shown here is derived from an EMBL/GenBank/DDBJ whole genome shotgun (WGS) entry which is preliminary data.</text>
</comment>
<dbReference type="Pfam" id="PF17919">
    <property type="entry name" value="RT_RNaseH_2"/>
    <property type="match status" value="1"/>
</dbReference>
<dbReference type="Proteomes" id="UP001274896">
    <property type="component" value="Unassembled WGS sequence"/>
</dbReference>